<keyword evidence="2" id="KW-0560">Oxidoreductase</keyword>
<feature type="domain" description="MTC6 partial TIM-barrel" evidence="6">
    <location>
        <begin position="19"/>
        <end position="419"/>
    </location>
</feature>
<feature type="compositionally biased region" description="Low complexity" evidence="3">
    <location>
        <begin position="145"/>
        <end position="166"/>
    </location>
</feature>
<keyword evidence="4" id="KW-0472">Membrane</keyword>
<accession>A0AAV9Q859</accession>
<evidence type="ECO:0000256" key="1">
    <source>
        <dbReference type="ARBA" id="ARBA00022857"/>
    </source>
</evidence>
<dbReference type="InterPro" id="IPR036291">
    <property type="entry name" value="NAD(P)-bd_dom_sf"/>
</dbReference>
<protein>
    <submittedName>
        <fullName evidence="7">Maintenance of telomere capping protein 6</fullName>
    </submittedName>
</protein>
<keyword evidence="4" id="KW-0812">Transmembrane</keyword>
<dbReference type="Pfam" id="PF05368">
    <property type="entry name" value="NmrA"/>
    <property type="match status" value="1"/>
</dbReference>
<feature type="domain" description="NmrA-like" evidence="5">
    <location>
        <begin position="656"/>
        <end position="877"/>
    </location>
</feature>
<dbReference type="Gene3D" id="3.90.25.10">
    <property type="entry name" value="UDP-galactose 4-epimerase, domain 1"/>
    <property type="match status" value="1"/>
</dbReference>
<dbReference type="Proteomes" id="UP001345827">
    <property type="component" value="Unassembled WGS sequence"/>
</dbReference>
<dbReference type="InterPro" id="IPR008030">
    <property type="entry name" value="NmrA-like"/>
</dbReference>
<dbReference type="PANTHER" id="PTHR47706">
    <property type="entry name" value="NMRA-LIKE FAMILY PROTEIN"/>
    <property type="match status" value="1"/>
</dbReference>
<dbReference type="Gene3D" id="3.40.50.720">
    <property type="entry name" value="NAD(P)-binding Rossmann-like Domain"/>
    <property type="match status" value="1"/>
</dbReference>
<dbReference type="InterPro" id="IPR057530">
    <property type="entry name" value="TIM-barrel_MTC6"/>
</dbReference>
<evidence type="ECO:0000313" key="7">
    <source>
        <dbReference type="EMBL" id="KAK5535740.1"/>
    </source>
</evidence>
<feature type="region of interest" description="Disordered" evidence="3">
    <location>
        <begin position="140"/>
        <end position="166"/>
    </location>
</feature>
<dbReference type="Pfam" id="PF25506">
    <property type="entry name" value="TIM-barrel_MTC6"/>
    <property type="match status" value="1"/>
</dbReference>
<comment type="caution">
    <text evidence="7">The sequence shown here is derived from an EMBL/GenBank/DDBJ whole genome shotgun (WGS) entry which is preliminary data.</text>
</comment>
<evidence type="ECO:0000259" key="6">
    <source>
        <dbReference type="Pfam" id="PF25506"/>
    </source>
</evidence>
<sequence>MSFNYAPSPGAEQDAHWATVFLSTRDAGARVPIDFITRPGVYLTQACFPHGIYDDIPAQTCISDLLASQFGRVVIDLYWDNINRQFNLCPVELPPIAGNSTAGYSVDISALSSITATTSSPVVASVSPATAGLVGSVQKRQSTANNATSPITSSPNTSTATSAAPVPTTTGVSGTELLVLGPYKCSLDLNLDSIMDLYADYFDKTSNTVAAHIHYLTINLHAASPFTAPSEPADTPTQGRLPHGDNLVGAQFQDTLPLALYTPQELQSDRQNLNRSWFRDDFGMHTDNNYFTTSNQTGDGTITHNGWPGEEWILLTSHRRLLLNWGEIDPQMQAYDFQGDSDNVFQRGYLDSKQAVSVNNAGDVVSGCFYHPDDTKIGTVNSSWAFAVANDVSSSRERQHLAQNLTACGISPILNATLGMSAAQYNLDAWREFAQSAVFGWALGEPRNASQIKANDKRSSGPDIDYACAVIDSTSGYLGHWRVEQCQKQHRAACRIANEPYAWRLSTIEVPFESAPDACPDSTTFSLPRTGLENTYLYRKILNDTRSGSDDSILEGVWIDFNALDQADCWVIGGPNASCPYSGPQDSEDKRQVLIPTIAALIVLILTVLTLLVKCTENRRNSRTRRRGDDGWELLIPSTIDSQPDHHYHQLQETMSAKVAVAGGTGNLGPHVVNALLAANHSVTVLTRKGSTSTSKLPKSPNLSVVEVDYSSVSSLTEALKGHDVVVSTLATESVGSQYPLIDAAIAAGVKRFIPSEFGSDTTHPKSSKLPVYKYKVETQHYLQAKAAEHPEFTYTLVLNGAFFSWGIKVGFIVNLASHSATVWNGGDVPFSATNLETIGEAVAGVIRHLPETANRPVYIQDARITQNQLIQYAKEKDGVEWQLTPKETAKAYEEASAELAKGPDANIGAAMIGYLMSAIFDGSYGPDFSSRLDNELLGIKGMTEADVRKLVESLLPSSSSL</sequence>
<keyword evidence="4" id="KW-1133">Transmembrane helix</keyword>
<gene>
    <name evidence="7" type="primary">MTC6</name>
    <name evidence="7" type="ORF">LTR25_005642</name>
</gene>
<feature type="transmembrane region" description="Helical" evidence="4">
    <location>
        <begin position="593"/>
        <end position="613"/>
    </location>
</feature>
<dbReference type="InterPro" id="IPR045312">
    <property type="entry name" value="PCBER-like"/>
</dbReference>
<name>A0AAV9Q859_9PEZI</name>
<reference evidence="7 8" key="1">
    <citation type="submission" date="2023-06" db="EMBL/GenBank/DDBJ databases">
        <title>Black Yeasts Isolated from many extreme environments.</title>
        <authorList>
            <person name="Coleine C."/>
            <person name="Stajich J.E."/>
            <person name="Selbmann L."/>
        </authorList>
    </citation>
    <scope>NUCLEOTIDE SEQUENCE [LARGE SCALE GENOMIC DNA]</scope>
    <source>
        <strain evidence="7 8">CCFEE 5887</strain>
    </source>
</reference>
<evidence type="ECO:0000313" key="8">
    <source>
        <dbReference type="Proteomes" id="UP001345827"/>
    </source>
</evidence>
<organism evidence="7 8">
    <name type="scientific">Vermiconidia calcicola</name>
    <dbReference type="NCBI Taxonomy" id="1690605"/>
    <lineage>
        <taxon>Eukaryota</taxon>
        <taxon>Fungi</taxon>
        <taxon>Dikarya</taxon>
        <taxon>Ascomycota</taxon>
        <taxon>Pezizomycotina</taxon>
        <taxon>Dothideomycetes</taxon>
        <taxon>Dothideomycetidae</taxon>
        <taxon>Mycosphaerellales</taxon>
        <taxon>Extremaceae</taxon>
        <taxon>Vermiconidia</taxon>
    </lineage>
</organism>
<keyword evidence="8" id="KW-1185">Reference proteome</keyword>
<evidence type="ECO:0000256" key="3">
    <source>
        <dbReference type="SAM" id="MobiDB-lite"/>
    </source>
</evidence>
<dbReference type="EMBL" id="JAXLQG010000009">
    <property type="protein sequence ID" value="KAK5535740.1"/>
    <property type="molecule type" value="Genomic_DNA"/>
</dbReference>
<proteinExistence type="predicted"/>
<dbReference type="InterPro" id="IPR051609">
    <property type="entry name" value="NmrA/Isoflavone_reductase-like"/>
</dbReference>
<evidence type="ECO:0000256" key="4">
    <source>
        <dbReference type="SAM" id="Phobius"/>
    </source>
</evidence>
<evidence type="ECO:0000259" key="5">
    <source>
        <dbReference type="Pfam" id="PF05368"/>
    </source>
</evidence>
<evidence type="ECO:0000256" key="2">
    <source>
        <dbReference type="ARBA" id="ARBA00023002"/>
    </source>
</evidence>
<dbReference type="GO" id="GO:0016491">
    <property type="term" value="F:oxidoreductase activity"/>
    <property type="evidence" value="ECO:0007669"/>
    <property type="project" value="UniProtKB-KW"/>
</dbReference>
<dbReference type="SUPFAM" id="SSF51735">
    <property type="entry name" value="NAD(P)-binding Rossmann-fold domains"/>
    <property type="match status" value="1"/>
</dbReference>
<dbReference type="PANTHER" id="PTHR47706:SF1">
    <property type="entry name" value="CIPA-LIKE, PUTATIVE (AFU_ORTHOLOGUE AFUA_1G12460)-RELATED"/>
    <property type="match status" value="1"/>
</dbReference>
<dbReference type="CDD" id="cd05259">
    <property type="entry name" value="PCBER_SDR_a"/>
    <property type="match status" value="1"/>
</dbReference>
<dbReference type="AlphaFoldDB" id="A0AAV9Q859"/>
<keyword evidence="1" id="KW-0521">NADP</keyword>